<keyword evidence="2 3" id="KW-0975">Bacterial flagellum</keyword>
<evidence type="ECO:0000313" key="7">
    <source>
        <dbReference type="Proteomes" id="UP001595976"/>
    </source>
</evidence>
<evidence type="ECO:0000256" key="3">
    <source>
        <dbReference type="RuleBase" id="RU362073"/>
    </source>
</evidence>
<evidence type="ECO:0000256" key="2">
    <source>
        <dbReference type="ARBA" id="ARBA00023143"/>
    </source>
</evidence>
<gene>
    <name evidence="6" type="ORF">ACFPK2_02615</name>
</gene>
<protein>
    <recommendedName>
        <fullName evidence="3">Flagellin</fullName>
    </recommendedName>
</protein>
<dbReference type="InterPro" id="IPR001029">
    <property type="entry name" value="Flagellin_N"/>
</dbReference>
<comment type="subcellular location">
    <subcellularLocation>
        <location evidence="3">Secreted</location>
    </subcellularLocation>
    <subcellularLocation>
        <location evidence="3">Bacterial flagellum</location>
    </subcellularLocation>
</comment>
<keyword evidence="6" id="KW-0282">Flagellum</keyword>
<dbReference type="Pfam" id="PF00700">
    <property type="entry name" value="Flagellin_C"/>
    <property type="match status" value="1"/>
</dbReference>
<proteinExistence type="inferred from homology"/>
<dbReference type="RefSeq" id="WP_158446964.1">
    <property type="nucleotide sequence ID" value="NZ_JAOAOS010000001.1"/>
</dbReference>
<dbReference type="Pfam" id="PF00669">
    <property type="entry name" value="Flagellin_N"/>
    <property type="match status" value="1"/>
</dbReference>
<feature type="domain" description="Flagellin N-terminal" evidence="4">
    <location>
        <begin position="12"/>
        <end position="105"/>
    </location>
</feature>
<accession>A0ABW0F0Y9</accession>
<dbReference type="SUPFAM" id="SSF64518">
    <property type="entry name" value="Phase 1 flagellin"/>
    <property type="match status" value="1"/>
</dbReference>
<feature type="domain" description="Flagellin C-terminal" evidence="5">
    <location>
        <begin position="382"/>
        <end position="465"/>
    </location>
</feature>
<comment type="function">
    <text evidence="3">Flagellin is the subunit protein which polymerizes to form the filaments of bacterial flagella.</text>
</comment>
<organism evidence="6 7">
    <name type="scientific">Bosea minatitlanensis</name>
    <dbReference type="NCBI Taxonomy" id="128782"/>
    <lineage>
        <taxon>Bacteria</taxon>
        <taxon>Pseudomonadati</taxon>
        <taxon>Pseudomonadota</taxon>
        <taxon>Alphaproteobacteria</taxon>
        <taxon>Hyphomicrobiales</taxon>
        <taxon>Boseaceae</taxon>
        <taxon>Bosea</taxon>
    </lineage>
</organism>
<comment type="similarity">
    <text evidence="1 3">Belongs to the bacterial flagellin family.</text>
</comment>
<reference evidence="7" key="1">
    <citation type="journal article" date="2019" name="Int. J. Syst. Evol. Microbiol.">
        <title>The Global Catalogue of Microorganisms (GCM) 10K type strain sequencing project: providing services to taxonomists for standard genome sequencing and annotation.</title>
        <authorList>
            <consortium name="The Broad Institute Genomics Platform"/>
            <consortium name="The Broad Institute Genome Sequencing Center for Infectious Disease"/>
            <person name="Wu L."/>
            <person name="Ma J."/>
        </authorList>
    </citation>
    <scope>NUCLEOTIDE SEQUENCE [LARGE SCALE GENOMIC DNA]</scope>
    <source>
        <strain evidence="7">CGMCC 1.15643</strain>
    </source>
</reference>
<keyword evidence="6" id="KW-0966">Cell projection</keyword>
<comment type="caution">
    <text evidence="6">The sequence shown here is derived from an EMBL/GenBank/DDBJ whole genome shotgun (WGS) entry which is preliminary data.</text>
</comment>
<keyword evidence="7" id="KW-1185">Reference proteome</keyword>
<evidence type="ECO:0000256" key="1">
    <source>
        <dbReference type="ARBA" id="ARBA00005709"/>
    </source>
</evidence>
<sequence>MANTILSSGVRNNLLTLQQTAAQQSIIQNRLATGKKVNSAIDNPVNYFTSMGLNDRATQLTGLLDGMSNGIQTIQSASKGIDGIIKLVNSMQSTIKQAQSDAAQNRPTTTGTALVSTAEKIATNKSLKDIALDKAIVNDNGADADAATASYAGNIGVAAPAAGTAGKMLAISIKAGDNAYEATFNAANMTVRDIVNEINKSGIATAFVDEKGQFNVKGTGSETLQFGFGAADITAANPAAPTDTELETARTAALTNSKDNDATTPLNSNAALGLASNSYDVGTTASNVTSAVRSNLIQQFNDLRTQIDELAKDSSFNGINLLAGDRLSIAFNEKTGTNQTKLDIQGTVVSAENLGISQAVNTQLDGLFNFQNDNDLDKATNALNGALTSLKSLSSTLGSNLSVAQTRQDFTKELVNTLKTGADNLVLADPNEEGASLLALNTRQQLSQTALSLASQADQSVLRLFGG</sequence>
<keyword evidence="3" id="KW-0964">Secreted</keyword>
<evidence type="ECO:0000259" key="5">
    <source>
        <dbReference type="Pfam" id="PF00700"/>
    </source>
</evidence>
<name>A0ABW0F0Y9_9HYPH</name>
<dbReference type="InterPro" id="IPR046358">
    <property type="entry name" value="Flagellin_C"/>
</dbReference>
<dbReference type="Proteomes" id="UP001595976">
    <property type="component" value="Unassembled WGS sequence"/>
</dbReference>
<evidence type="ECO:0000259" key="4">
    <source>
        <dbReference type="Pfam" id="PF00669"/>
    </source>
</evidence>
<dbReference type="EMBL" id="JBHSLI010000001">
    <property type="protein sequence ID" value="MFC5291876.1"/>
    <property type="molecule type" value="Genomic_DNA"/>
</dbReference>
<evidence type="ECO:0000313" key="6">
    <source>
        <dbReference type="EMBL" id="MFC5291876.1"/>
    </source>
</evidence>
<keyword evidence="6" id="KW-0969">Cilium</keyword>
<dbReference type="Gene3D" id="1.20.1330.10">
    <property type="entry name" value="f41 fragment of flagellin, N-terminal domain"/>
    <property type="match status" value="1"/>
</dbReference>